<organism evidence="8 9">
    <name type="scientific">Nocardia arthritidis</name>
    <dbReference type="NCBI Taxonomy" id="228602"/>
    <lineage>
        <taxon>Bacteria</taxon>
        <taxon>Bacillati</taxon>
        <taxon>Actinomycetota</taxon>
        <taxon>Actinomycetes</taxon>
        <taxon>Mycobacteriales</taxon>
        <taxon>Nocardiaceae</taxon>
        <taxon>Nocardia</taxon>
    </lineage>
</organism>
<dbReference type="HAMAP" id="MF_00653">
    <property type="entry name" value="PQQ_syn_PqqB"/>
    <property type="match status" value="1"/>
</dbReference>
<sequence>MPLLPGTPHRLRRLPVPSVPVHRRCRGHRPGLRALPAPAAGGCRAAAGGTADLHDAAATVRVILLGTAAGGGFPQWNCACALCLGARRGTLPPRSQECVAVSGNSRDWWLLNASPDIRAQLLGTPALRPGPQPRDTPVRGVLLTDAEVDHTLGLLILRGATDLTVYATTAVLDSLPLRGLLDRYAPWMWRDSVRPGGFDLAGGLRVTAHPVGHKTPKYVVAAARDDHWVTALRIEDTATGRALLYAPCLPARPTGLDDLLTSADCALLDGTFFSADEMGTTIGSHPGTQQARMGHLPITGHNGTLAALAHHPNLRRIYTHLNNTNPLLDPRSTASTLVEQAGVEICSDGAEFVV</sequence>
<proteinExistence type="inferred from homology"/>
<dbReference type="Gene3D" id="3.60.15.10">
    <property type="entry name" value="Ribonuclease Z/Hydroxyacylglutathione hydrolase-like"/>
    <property type="match status" value="1"/>
</dbReference>
<evidence type="ECO:0000256" key="6">
    <source>
        <dbReference type="HAMAP-Rule" id="MF_00653"/>
    </source>
</evidence>
<accession>A0A6G9YEB4</accession>
<evidence type="ECO:0000256" key="1">
    <source>
        <dbReference type="ARBA" id="ARBA00004886"/>
    </source>
</evidence>
<evidence type="ECO:0000256" key="5">
    <source>
        <dbReference type="ARBA" id="ARBA00022905"/>
    </source>
</evidence>
<dbReference type="NCBIfam" id="TIGR02108">
    <property type="entry name" value="PQQ_syn_pqqB"/>
    <property type="match status" value="1"/>
</dbReference>
<protein>
    <recommendedName>
        <fullName evidence="3 6">Coenzyme PQQ synthesis protein B</fullName>
    </recommendedName>
    <alternativeName>
        <fullName evidence="6">Pyrroloquinoline quinone biosynthesis protein B</fullName>
    </alternativeName>
</protein>
<gene>
    <name evidence="6 8" type="primary">pqqB</name>
    <name evidence="8" type="ORF">F5544_18485</name>
</gene>
<keyword evidence="5 6" id="KW-0884">PQQ biosynthesis</keyword>
<reference evidence="8 9" key="1">
    <citation type="journal article" date="2019" name="ACS Chem. Biol.">
        <title>Identification and Mobilization of a Cryptic Antibiotic Biosynthesis Gene Locus from a Human-Pathogenic Nocardia Isolate.</title>
        <authorList>
            <person name="Herisse M."/>
            <person name="Ishida K."/>
            <person name="Porter J.L."/>
            <person name="Howden B."/>
            <person name="Hertweck C."/>
            <person name="Stinear T.P."/>
            <person name="Pidot S.J."/>
        </authorList>
    </citation>
    <scope>NUCLEOTIDE SEQUENCE [LARGE SCALE GENOMIC DNA]</scope>
    <source>
        <strain evidence="8 9">AUSMDU00012717</strain>
    </source>
</reference>
<comment type="similarity">
    <text evidence="2 6">Belongs to the PqqB family.</text>
</comment>
<dbReference type="UniPathway" id="UPA00539"/>
<evidence type="ECO:0000259" key="7">
    <source>
        <dbReference type="Pfam" id="PF12706"/>
    </source>
</evidence>
<dbReference type="Proteomes" id="UP000503540">
    <property type="component" value="Chromosome"/>
</dbReference>
<evidence type="ECO:0000313" key="9">
    <source>
        <dbReference type="Proteomes" id="UP000503540"/>
    </source>
</evidence>
<dbReference type="InterPro" id="IPR036866">
    <property type="entry name" value="RibonucZ/Hydroxyglut_hydro"/>
</dbReference>
<dbReference type="KEGG" id="nah:F5544_18485"/>
<dbReference type="GO" id="GO:0018189">
    <property type="term" value="P:pyrroloquinoline quinone biosynthetic process"/>
    <property type="evidence" value="ECO:0007669"/>
    <property type="project" value="UniProtKB-UniRule"/>
</dbReference>
<dbReference type="AlphaFoldDB" id="A0A6G9YEB4"/>
<keyword evidence="9" id="KW-1185">Reference proteome</keyword>
<dbReference type="InterPro" id="IPR001279">
    <property type="entry name" value="Metallo-B-lactamas"/>
</dbReference>
<dbReference type="Pfam" id="PF12706">
    <property type="entry name" value="Lactamase_B_2"/>
    <property type="match status" value="1"/>
</dbReference>
<evidence type="ECO:0000256" key="2">
    <source>
        <dbReference type="ARBA" id="ARBA00008481"/>
    </source>
</evidence>
<evidence type="ECO:0000256" key="3">
    <source>
        <dbReference type="ARBA" id="ARBA00015084"/>
    </source>
</evidence>
<dbReference type="EMBL" id="CP046172">
    <property type="protein sequence ID" value="QIS11571.1"/>
    <property type="molecule type" value="Genomic_DNA"/>
</dbReference>
<evidence type="ECO:0000313" key="8">
    <source>
        <dbReference type="EMBL" id="QIS11571.1"/>
    </source>
</evidence>
<comment type="function">
    <text evidence="6">May be involved in the transport of PQQ or its precursor to the periplasm.</text>
</comment>
<evidence type="ECO:0000256" key="4">
    <source>
        <dbReference type="ARBA" id="ARBA00022448"/>
    </source>
</evidence>
<feature type="domain" description="Metallo-beta-lactamase" evidence="7">
    <location>
        <begin position="108"/>
        <end position="320"/>
    </location>
</feature>
<dbReference type="InterPro" id="IPR011842">
    <property type="entry name" value="PQQ_synth_PqqB"/>
</dbReference>
<dbReference type="SUPFAM" id="SSF56281">
    <property type="entry name" value="Metallo-hydrolase/oxidoreductase"/>
    <property type="match status" value="1"/>
</dbReference>
<keyword evidence="4 6" id="KW-0813">Transport</keyword>
<comment type="pathway">
    <text evidence="1 6">Cofactor biosynthesis; pyrroloquinoline quinone biosynthesis.</text>
</comment>
<name>A0A6G9YEB4_9NOCA</name>